<evidence type="ECO:0000313" key="3">
    <source>
        <dbReference type="WBParaSite" id="ACAC_0001111401-mRNA-1"/>
    </source>
</evidence>
<name>A0A0K0DIJ0_ANGCA</name>
<dbReference type="PANTHER" id="PTHR45691:SF6">
    <property type="entry name" value="PROTEIN DIAPHANOUS"/>
    <property type="match status" value="1"/>
</dbReference>
<proteinExistence type="predicted"/>
<dbReference type="Pfam" id="PF02181">
    <property type="entry name" value="FH2"/>
    <property type="match status" value="1"/>
</dbReference>
<evidence type="ECO:0000313" key="2">
    <source>
        <dbReference type="Proteomes" id="UP000035642"/>
    </source>
</evidence>
<dbReference type="WBParaSite" id="ACAC_0001111401-mRNA-1">
    <property type="protein sequence ID" value="ACAC_0001111401-mRNA-1"/>
    <property type="gene ID" value="ACAC_0001111401"/>
</dbReference>
<dbReference type="InterPro" id="IPR042201">
    <property type="entry name" value="FH2_Formin_sf"/>
</dbReference>
<dbReference type="AlphaFoldDB" id="A0A0K0DIJ0"/>
<dbReference type="PROSITE" id="PS51444">
    <property type="entry name" value="FH2"/>
    <property type="match status" value="1"/>
</dbReference>
<dbReference type="PANTHER" id="PTHR45691">
    <property type="entry name" value="PROTEIN DIAPHANOUS"/>
    <property type="match status" value="1"/>
</dbReference>
<dbReference type="GO" id="GO:0005884">
    <property type="term" value="C:actin filament"/>
    <property type="evidence" value="ECO:0007669"/>
    <property type="project" value="TreeGrafter"/>
</dbReference>
<dbReference type="Proteomes" id="UP000035642">
    <property type="component" value="Unassembled WGS sequence"/>
</dbReference>
<reference evidence="3" key="2">
    <citation type="submission" date="2017-02" db="UniProtKB">
        <authorList>
            <consortium name="WormBaseParasite"/>
        </authorList>
    </citation>
    <scope>IDENTIFICATION</scope>
</reference>
<protein>
    <submittedName>
        <fullName evidence="3">FH2 domain-containing protein</fullName>
    </submittedName>
</protein>
<evidence type="ECO:0000259" key="1">
    <source>
        <dbReference type="PROSITE" id="PS51444"/>
    </source>
</evidence>
<dbReference type="InterPro" id="IPR051412">
    <property type="entry name" value="Formin_Homology_Diaphanous_sf"/>
</dbReference>
<organism evidence="2 3">
    <name type="scientific">Angiostrongylus cantonensis</name>
    <name type="common">Rat lungworm</name>
    <dbReference type="NCBI Taxonomy" id="6313"/>
    <lineage>
        <taxon>Eukaryota</taxon>
        <taxon>Metazoa</taxon>
        <taxon>Ecdysozoa</taxon>
        <taxon>Nematoda</taxon>
        <taxon>Chromadorea</taxon>
        <taxon>Rhabditida</taxon>
        <taxon>Rhabditina</taxon>
        <taxon>Rhabditomorpha</taxon>
        <taxon>Strongyloidea</taxon>
        <taxon>Metastrongylidae</taxon>
        <taxon>Angiostrongylus</taxon>
    </lineage>
</organism>
<dbReference type="InterPro" id="IPR015425">
    <property type="entry name" value="FH2_Formin"/>
</dbReference>
<accession>A0A0K0DIJ0</accession>
<dbReference type="SUPFAM" id="SSF101447">
    <property type="entry name" value="Formin homology 2 domain (FH2 domain)"/>
    <property type="match status" value="1"/>
</dbReference>
<dbReference type="Gene3D" id="1.20.58.2220">
    <property type="entry name" value="Formin, FH2 domain"/>
    <property type="match status" value="1"/>
</dbReference>
<dbReference type="STRING" id="6313.A0A0K0DIJ0"/>
<dbReference type="GO" id="GO:0030041">
    <property type="term" value="P:actin filament polymerization"/>
    <property type="evidence" value="ECO:0007669"/>
    <property type="project" value="TreeGrafter"/>
</dbReference>
<sequence length="131" mass="15012">LSANTLQQLRTALPPLEMIKKLSEVDQSIMKEMPEGELFLATLASIRELPLRLDLIIFKLRFQEILNDLKSGISSVMEACDEIRRSKGFKTFLELILLFGNYMGQSSKTYKDTFAFEMSVLTKVRKFVSQV</sequence>
<reference evidence="2" key="1">
    <citation type="submission" date="2012-09" db="EMBL/GenBank/DDBJ databases">
        <authorList>
            <person name="Martin A.A."/>
        </authorList>
    </citation>
    <scope>NUCLEOTIDE SEQUENCE</scope>
</reference>
<feature type="domain" description="FH2" evidence="1">
    <location>
        <begin position="1"/>
        <end position="131"/>
    </location>
</feature>
<keyword evidence="2" id="KW-1185">Reference proteome</keyword>